<dbReference type="Gene3D" id="3.40.50.720">
    <property type="entry name" value="NAD(P)-binding Rossmann-like Domain"/>
    <property type="match status" value="1"/>
</dbReference>
<dbReference type="Pfam" id="PF00107">
    <property type="entry name" value="ADH_zinc_N"/>
    <property type="match status" value="1"/>
</dbReference>
<dbReference type="AlphaFoldDB" id="A0A4R1S4C5"/>
<proteinExistence type="predicted"/>
<dbReference type="OrthoDB" id="9787435at2"/>
<dbReference type="InterPro" id="IPR013154">
    <property type="entry name" value="ADH-like_N"/>
</dbReference>
<gene>
    <name evidence="5" type="ORF">EDC14_100454</name>
</gene>
<dbReference type="InterPro" id="IPR036291">
    <property type="entry name" value="NAD(P)-bd_dom_sf"/>
</dbReference>
<dbReference type="GO" id="GO:0016491">
    <property type="term" value="F:oxidoreductase activity"/>
    <property type="evidence" value="ECO:0007669"/>
    <property type="project" value="UniProtKB-KW"/>
</dbReference>
<dbReference type="Gene3D" id="3.90.180.10">
    <property type="entry name" value="Medium-chain alcohol dehydrogenases, catalytic domain"/>
    <property type="match status" value="1"/>
</dbReference>
<keyword evidence="2" id="KW-0862">Zinc</keyword>
<keyword evidence="3" id="KW-0560">Oxidoreductase</keyword>
<dbReference type="PANTHER" id="PTHR43401">
    <property type="entry name" value="L-THREONINE 3-DEHYDROGENASE"/>
    <property type="match status" value="1"/>
</dbReference>
<dbReference type="InterPro" id="IPR020843">
    <property type="entry name" value="ER"/>
</dbReference>
<evidence type="ECO:0000256" key="1">
    <source>
        <dbReference type="ARBA" id="ARBA00022723"/>
    </source>
</evidence>
<organism evidence="5 6">
    <name type="scientific">Hydrogenispora ethanolica</name>
    <dbReference type="NCBI Taxonomy" id="1082276"/>
    <lineage>
        <taxon>Bacteria</taxon>
        <taxon>Bacillati</taxon>
        <taxon>Bacillota</taxon>
        <taxon>Hydrogenispora</taxon>
    </lineage>
</organism>
<accession>A0A4R1S4C5</accession>
<evidence type="ECO:0000259" key="4">
    <source>
        <dbReference type="SMART" id="SM00829"/>
    </source>
</evidence>
<protein>
    <submittedName>
        <fullName evidence="5">L-iditol 2-dehydrogenase</fullName>
    </submittedName>
</protein>
<dbReference type="GO" id="GO:0046872">
    <property type="term" value="F:metal ion binding"/>
    <property type="evidence" value="ECO:0007669"/>
    <property type="project" value="UniProtKB-KW"/>
</dbReference>
<dbReference type="Proteomes" id="UP000295008">
    <property type="component" value="Unassembled WGS sequence"/>
</dbReference>
<dbReference type="RefSeq" id="WP_132013086.1">
    <property type="nucleotide sequence ID" value="NZ_SLUN01000004.1"/>
</dbReference>
<comment type="caution">
    <text evidence="5">The sequence shown here is derived from an EMBL/GenBank/DDBJ whole genome shotgun (WGS) entry which is preliminary data.</text>
</comment>
<name>A0A4R1S4C5_HYDET</name>
<feature type="domain" description="Enoyl reductase (ER)" evidence="4">
    <location>
        <begin position="8"/>
        <end position="355"/>
    </location>
</feature>
<keyword evidence="1" id="KW-0479">Metal-binding</keyword>
<evidence type="ECO:0000256" key="2">
    <source>
        <dbReference type="ARBA" id="ARBA00022833"/>
    </source>
</evidence>
<evidence type="ECO:0000313" key="6">
    <source>
        <dbReference type="Proteomes" id="UP000295008"/>
    </source>
</evidence>
<dbReference type="SUPFAM" id="SSF51735">
    <property type="entry name" value="NAD(P)-binding Rossmann-fold domains"/>
    <property type="match status" value="1"/>
</dbReference>
<dbReference type="EMBL" id="SLUN01000004">
    <property type="protein sequence ID" value="TCL74118.1"/>
    <property type="molecule type" value="Genomic_DNA"/>
</dbReference>
<reference evidence="5 6" key="1">
    <citation type="submission" date="2019-03" db="EMBL/GenBank/DDBJ databases">
        <title>Genomic Encyclopedia of Type Strains, Phase IV (KMG-IV): sequencing the most valuable type-strain genomes for metagenomic binning, comparative biology and taxonomic classification.</title>
        <authorList>
            <person name="Goeker M."/>
        </authorList>
    </citation>
    <scope>NUCLEOTIDE SEQUENCE [LARGE SCALE GENOMIC DNA]</scope>
    <source>
        <strain evidence="5 6">LX-B</strain>
    </source>
</reference>
<evidence type="ECO:0000256" key="3">
    <source>
        <dbReference type="ARBA" id="ARBA00023002"/>
    </source>
</evidence>
<evidence type="ECO:0000313" key="5">
    <source>
        <dbReference type="EMBL" id="TCL74118.1"/>
    </source>
</evidence>
<dbReference type="SUPFAM" id="SSF50129">
    <property type="entry name" value="GroES-like"/>
    <property type="match status" value="1"/>
</dbReference>
<keyword evidence="6" id="KW-1185">Reference proteome</keyword>
<dbReference type="InterPro" id="IPR013149">
    <property type="entry name" value="ADH-like_C"/>
</dbReference>
<dbReference type="InterPro" id="IPR050129">
    <property type="entry name" value="Zn_alcohol_dh"/>
</dbReference>
<dbReference type="SMART" id="SM00829">
    <property type="entry name" value="PKS_ER"/>
    <property type="match status" value="1"/>
</dbReference>
<sequence length="357" mass="39394">MKAVVLKGSHDLEYRDVPLPELKPDEVLVRVKACGVCGSDLRYYDGESPWAMHTLGINAKNPDNIILGHEFTGEVVEVRDPKYRFLVGRRVGVLVYNTCGVCEFCRTGRENLCRDTKHIGHGAGWNDMKYFPGGMAEYCQVWGTHCYPIADHVSDEEASTLDFFAVAMHAVKLAPELLGEDVAIIGSGPVGLAIAQIVRLFGARRVYCVDIYDLALEIAAKVGADGGVNATQADPVEYIKEQTGGSGVRAVFDCVGTNGTQKQGLQMLGCSGTMVNLVANENEMDYQLLDLSGERSIRCSANNPFKDFPTTLRLMEAGRLQAKPLITHRFRLEQVKEAFELLWNKQKTNAMKVILYP</sequence>
<dbReference type="Pfam" id="PF08240">
    <property type="entry name" value="ADH_N"/>
    <property type="match status" value="1"/>
</dbReference>
<dbReference type="InterPro" id="IPR011032">
    <property type="entry name" value="GroES-like_sf"/>
</dbReference>
<dbReference type="PANTHER" id="PTHR43401:SF2">
    <property type="entry name" value="L-THREONINE 3-DEHYDROGENASE"/>
    <property type="match status" value="1"/>
</dbReference>